<feature type="compositionally biased region" description="Polar residues" evidence="1">
    <location>
        <begin position="270"/>
        <end position="281"/>
    </location>
</feature>
<evidence type="ECO:0000256" key="1">
    <source>
        <dbReference type="SAM" id="MobiDB-lite"/>
    </source>
</evidence>
<dbReference type="AlphaFoldDB" id="A0A2P6Q3R4"/>
<feature type="region of interest" description="Disordered" evidence="1">
    <location>
        <begin position="216"/>
        <end position="281"/>
    </location>
</feature>
<dbReference type="OMA" id="PSHWCQK"/>
<dbReference type="Gramene" id="PRQ28813">
    <property type="protein sequence ID" value="PRQ28813"/>
    <property type="gene ID" value="RchiOBHm_Chr5g0007041"/>
</dbReference>
<dbReference type="Pfam" id="PF04037">
    <property type="entry name" value="DUF382"/>
    <property type="match status" value="1"/>
</dbReference>
<feature type="chain" id="PRO_5015124331" evidence="2">
    <location>
        <begin position="22"/>
        <end position="281"/>
    </location>
</feature>
<dbReference type="InterPro" id="IPR007180">
    <property type="entry name" value="DUF382"/>
</dbReference>
<accession>A0A2P6Q3R4</accession>
<keyword evidence="5" id="KW-1185">Reference proteome</keyword>
<dbReference type="PANTHER" id="PTHR12785:SF6">
    <property type="entry name" value="SPLICING FACTOR 3B SUBUNIT 2"/>
    <property type="match status" value="1"/>
</dbReference>
<keyword evidence="2" id="KW-0732">Signal</keyword>
<sequence length="281" mass="32159">MLLRCGMQLLFFLKLYRNTVLVPRHWCQNRKFLQESNVATVEPGLGKCGTGKQSFQLPDFIAATGIEKIRQAYIEKEDSKKTKQVQRECMQPKMRKTDIDYLVLHDAFFKYQTMPELTTLGDLYHEGKEFEVKLREMKPELLSYELKEALGMPDGAPPPCLIKYAEIWSPSLYPHLKIPGLNAPIPTGASFGNHVGGCGKPLFKKFFEEEPVDKTKHWGDLERDEEEGKDLEDGVESVDSLSSTPTGNEKPDVIDLHKQQRKEPERPLYQVSTMADTFFND</sequence>
<dbReference type="Pfam" id="PF04046">
    <property type="entry name" value="PSP"/>
    <property type="match status" value="1"/>
</dbReference>
<organism evidence="4 5">
    <name type="scientific">Rosa chinensis</name>
    <name type="common">China rose</name>
    <dbReference type="NCBI Taxonomy" id="74649"/>
    <lineage>
        <taxon>Eukaryota</taxon>
        <taxon>Viridiplantae</taxon>
        <taxon>Streptophyta</taxon>
        <taxon>Embryophyta</taxon>
        <taxon>Tracheophyta</taxon>
        <taxon>Spermatophyta</taxon>
        <taxon>Magnoliopsida</taxon>
        <taxon>eudicotyledons</taxon>
        <taxon>Gunneridae</taxon>
        <taxon>Pentapetalae</taxon>
        <taxon>rosids</taxon>
        <taxon>fabids</taxon>
        <taxon>Rosales</taxon>
        <taxon>Rosaceae</taxon>
        <taxon>Rosoideae</taxon>
        <taxon>Rosoideae incertae sedis</taxon>
        <taxon>Rosa</taxon>
    </lineage>
</organism>
<dbReference type="STRING" id="74649.A0A2P6Q3R4"/>
<dbReference type="GO" id="GO:0005634">
    <property type="term" value="C:nucleus"/>
    <property type="evidence" value="ECO:0007669"/>
    <property type="project" value="InterPro"/>
</dbReference>
<feature type="signal peptide" evidence="2">
    <location>
        <begin position="1"/>
        <end position="21"/>
    </location>
</feature>
<feature type="domain" description="PSP proline-rich" evidence="3">
    <location>
        <begin position="134"/>
        <end position="187"/>
    </location>
</feature>
<evidence type="ECO:0000313" key="4">
    <source>
        <dbReference type="EMBL" id="PRQ28813.1"/>
    </source>
</evidence>
<name>A0A2P6Q3R4_ROSCH</name>
<reference evidence="4 5" key="1">
    <citation type="journal article" date="2018" name="Nat. Genet.">
        <title>The Rosa genome provides new insights in the design of modern roses.</title>
        <authorList>
            <person name="Bendahmane M."/>
        </authorList>
    </citation>
    <scope>NUCLEOTIDE SEQUENCE [LARGE SCALE GENOMIC DNA]</scope>
    <source>
        <strain evidence="5">cv. Old Blush</strain>
    </source>
</reference>
<gene>
    <name evidence="4" type="ORF">RchiOBHm_Chr5g0007041</name>
</gene>
<dbReference type="EMBL" id="PDCK01000043">
    <property type="protein sequence ID" value="PRQ28813.1"/>
    <property type="molecule type" value="Genomic_DNA"/>
</dbReference>
<evidence type="ECO:0000256" key="2">
    <source>
        <dbReference type="SAM" id="SignalP"/>
    </source>
</evidence>
<protein>
    <submittedName>
        <fullName evidence="4">Putative PSP, proline-rich</fullName>
    </submittedName>
</protein>
<dbReference type="InterPro" id="IPR052584">
    <property type="entry name" value="U2_snRNP_Complex_Component"/>
</dbReference>
<dbReference type="SMART" id="SM00581">
    <property type="entry name" value="PSP"/>
    <property type="match status" value="1"/>
</dbReference>
<feature type="compositionally biased region" description="Basic and acidic residues" evidence="1">
    <location>
        <begin position="249"/>
        <end position="266"/>
    </location>
</feature>
<proteinExistence type="predicted"/>
<feature type="compositionally biased region" description="Acidic residues" evidence="1">
    <location>
        <begin position="222"/>
        <end position="236"/>
    </location>
</feature>
<evidence type="ECO:0000259" key="3">
    <source>
        <dbReference type="SMART" id="SM00581"/>
    </source>
</evidence>
<dbReference type="PANTHER" id="PTHR12785">
    <property type="entry name" value="SPLICING FACTOR 3B"/>
    <property type="match status" value="1"/>
</dbReference>
<evidence type="ECO:0000313" key="5">
    <source>
        <dbReference type="Proteomes" id="UP000238479"/>
    </source>
</evidence>
<dbReference type="Proteomes" id="UP000238479">
    <property type="component" value="Chromosome 5"/>
</dbReference>
<comment type="caution">
    <text evidence="4">The sequence shown here is derived from an EMBL/GenBank/DDBJ whole genome shotgun (WGS) entry which is preliminary data.</text>
</comment>
<dbReference type="InterPro" id="IPR006568">
    <property type="entry name" value="PSP_pro-rich"/>
</dbReference>